<dbReference type="EMBL" id="GBRH01190763">
    <property type="protein sequence ID" value="JAE07133.1"/>
    <property type="molecule type" value="Transcribed_RNA"/>
</dbReference>
<reference evidence="1" key="2">
    <citation type="journal article" date="2015" name="Data Brief">
        <title>Shoot transcriptome of the giant reed, Arundo donax.</title>
        <authorList>
            <person name="Barrero R.A."/>
            <person name="Guerrero F.D."/>
            <person name="Moolhuijzen P."/>
            <person name="Goolsby J.A."/>
            <person name="Tidwell J."/>
            <person name="Bellgard S.E."/>
            <person name="Bellgard M.I."/>
        </authorList>
    </citation>
    <scope>NUCLEOTIDE SEQUENCE</scope>
    <source>
        <tissue evidence="1">Shoot tissue taken approximately 20 cm above the soil surface</tissue>
    </source>
</reference>
<proteinExistence type="predicted"/>
<organism evidence="1">
    <name type="scientific">Arundo donax</name>
    <name type="common">Giant reed</name>
    <name type="synonym">Donax arundinaceus</name>
    <dbReference type="NCBI Taxonomy" id="35708"/>
    <lineage>
        <taxon>Eukaryota</taxon>
        <taxon>Viridiplantae</taxon>
        <taxon>Streptophyta</taxon>
        <taxon>Embryophyta</taxon>
        <taxon>Tracheophyta</taxon>
        <taxon>Spermatophyta</taxon>
        <taxon>Magnoliopsida</taxon>
        <taxon>Liliopsida</taxon>
        <taxon>Poales</taxon>
        <taxon>Poaceae</taxon>
        <taxon>PACMAD clade</taxon>
        <taxon>Arundinoideae</taxon>
        <taxon>Arundineae</taxon>
        <taxon>Arundo</taxon>
    </lineage>
</organism>
<dbReference type="AlphaFoldDB" id="A0A0A9FFX1"/>
<sequence length="44" mass="5104">MYVFKRIYSQTYPSKLHRQVMSLLGINIVLAERLAACRWGHGPV</sequence>
<reference evidence="1" key="1">
    <citation type="submission" date="2014-09" db="EMBL/GenBank/DDBJ databases">
        <authorList>
            <person name="Magalhaes I.L.F."/>
            <person name="Oliveira U."/>
            <person name="Santos F.R."/>
            <person name="Vidigal T.H.D.A."/>
            <person name="Brescovit A.D."/>
            <person name="Santos A.J."/>
        </authorList>
    </citation>
    <scope>NUCLEOTIDE SEQUENCE</scope>
    <source>
        <tissue evidence="1">Shoot tissue taken approximately 20 cm above the soil surface</tissue>
    </source>
</reference>
<name>A0A0A9FFX1_ARUDO</name>
<evidence type="ECO:0000313" key="1">
    <source>
        <dbReference type="EMBL" id="JAE07133.1"/>
    </source>
</evidence>
<protein>
    <submittedName>
        <fullName evidence="1">Uncharacterized protein</fullName>
    </submittedName>
</protein>
<accession>A0A0A9FFX1</accession>